<dbReference type="SMART" id="SM00409">
    <property type="entry name" value="IG"/>
    <property type="match status" value="6"/>
</dbReference>
<dbReference type="FunFam" id="2.60.40.10:FF:001928">
    <property type="entry name" value="neuroglian isoform X2"/>
    <property type="match status" value="1"/>
</dbReference>
<dbReference type="GO" id="GO:0098632">
    <property type="term" value="F:cell-cell adhesion mediator activity"/>
    <property type="evidence" value="ECO:0007669"/>
    <property type="project" value="TreeGrafter"/>
</dbReference>
<dbReference type="FunCoup" id="A0A1V9XL73">
    <property type="interactions" value="272"/>
</dbReference>
<evidence type="ECO:0000256" key="4">
    <source>
        <dbReference type="ARBA" id="ARBA00022692"/>
    </source>
</evidence>
<evidence type="ECO:0000313" key="18">
    <source>
        <dbReference type="Proteomes" id="UP000192247"/>
    </source>
</evidence>
<comment type="caution">
    <text evidence="17">The sequence shown here is derived from an EMBL/GenBank/DDBJ whole genome shotgun (WGS) entry which is preliminary data.</text>
</comment>
<organism evidence="17 18">
    <name type="scientific">Tropilaelaps mercedesae</name>
    <dbReference type="NCBI Taxonomy" id="418985"/>
    <lineage>
        <taxon>Eukaryota</taxon>
        <taxon>Metazoa</taxon>
        <taxon>Ecdysozoa</taxon>
        <taxon>Arthropoda</taxon>
        <taxon>Chelicerata</taxon>
        <taxon>Arachnida</taxon>
        <taxon>Acari</taxon>
        <taxon>Parasitiformes</taxon>
        <taxon>Mesostigmata</taxon>
        <taxon>Gamasina</taxon>
        <taxon>Dermanyssoidea</taxon>
        <taxon>Laelapidae</taxon>
        <taxon>Tropilaelaps</taxon>
    </lineage>
</organism>
<dbReference type="InterPro" id="IPR036179">
    <property type="entry name" value="Ig-like_dom_sf"/>
</dbReference>
<dbReference type="InterPro" id="IPR007110">
    <property type="entry name" value="Ig-like_dom"/>
</dbReference>
<feature type="region of interest" description="Disordered" evidence="13">
    <location>
        <begin position="715"/>
        <end position="741"/>
    </location>
</feature>
<feature type="domain" description="Ig-like" evidence="15">
    <location>
        <begin position="538"/>
        <end position="628"/>
    </location>
</feature>
<keyword evidence="5" id="KW-0732">Signal</keyword>
<keyword evidence="18" id="KW-1185">Reference proteome</keyword>
<dbReference type="GO" id="GO:0007411">
    <property type="term" value="P:axon guidance"/>
    <property type="evidence" value="ECO:0007669"/>
    <property type="project" value="TreeGrafter"/>
</dbReference>
<dbReference type="FunFam" id="2.60.40.10:FF:000028">
    <property type="entry name" value="Neuronal cell adhesion molecule"/>
    <property type="match status" value="1"/>
</dbReference>
<dbReference type="SUPFAM" id="SSF48726">
    <property type="entry name" value="Immunoglobulin"/>
    <property type="match status" value="6"/>
</dbReference>
<evidence type="ECO:0000256" key="13">
    <source>
        <dbReference type="SAM" id="MobiDB-lite"/>
    </source>
</evidence>
<evidence type="ECO:0000259" key="15">
    <source>
        <dbReference type="PROSITE" id="PS50835"/>
    </source>
</evidence>
<dbReference type="PROSITE" id="PS50835">
    <property type="entry name" value="IG_LIKE"/>
    <property type="match status" value="6"/>
</dbReference>
<evidence type="ECO:0000256" key="8">
    <source>
        <dbReference type="ARBA" id="ARBA00022989"/>
    </source>
</evidence>
<dbReference type="Pfam" id="PF13882">
    <property type="entry name" value="Bravo_FIGEY"/>
    <property type="match status" value="1"/>
</dbReference>
<dbReference type="InterPro" id="IPR003599">
    <property type="entry name" value="Ig_sub"/>
</dbReference>
<dbReference type="InterPro" id="IPR013783">
    <property type="entry name" value="Ig-like_fold"/>
</dbReference>
<sequence length="1286" mass="143291">MMTLDKSTSGYFMMDVASLMLLLLFGIVGRFGVEAQVPHPPMMIKQPDHEQLFQVAQSQDEIDKPFVLECEAEGTPEPEYEWIKNGRVFDYVSYDKRISKQPKRGTLIFTKPDDVDEGLYQCKATNQYGTSVSNSVFLRKSELSNFADDKTQEIFVMEGEPLSLDCKPPQGYPAPSVFWLIQSGNGALRSFNSSRITADPEGKLHFSQVLRSDSLDDAVYTCSATSHFRREYKIGNKVVLKVEPKSSSGKTEVPPVLQYTSGPQQDPLRGKRHELHCIFGGTPLPQVRWTKKGTSSLDNSNRVEITNYGKTLVIKSPDFEDEGVYECTASNGVGPPKSHSMNVKIKAAPYWVKAPEKKDAAEEETVAFECNATGVPEPKLQWFINGMPIEKAPPNPRMKLQGNFLTIEQLQKKDTAVFQCNASNPLGYAFKDFYLNVLALPPNIIEAPEQVTQAVVSSIAILKCRVFGAPKPTVKWIKTNANSPTGGRELTGGRYKILDSGDLQITQVLVTDNGEYTCQASNKFGDTSASGTLDVKAKTVITQPPENYEVAADKSAVFRCNAQADNTLDLKINWLFNDELIDFERDPRMIQASDNSLTITRTIELDSGVYTCVAKTELDKDTAAATLTVQDVPNSPSIVKVTCDQYTALVEWKPNGDRRAPILSYTIQYNTSFSPDTWEDAFANIPAPDTRFKVSMSPWANYTFRVIARNKIGPSAPSETSTRCTTAESIPHKNPDKVVGRGTQKDNLVISWTPMPPIEHNAPNFFYRVKYKRKDIENTAEETSWTTEDIHDWRQGNTVKYGMPVFKPYRIKVEAHNRKGAAHTHAVEVIGYSGEDKPSEVPQEFRLIRVEDAKSAEFRWRPVSPESVNGHFKGYKIQTWTNEEGKDKMRELVVPSNQTHALAKIFKPNTKNFVQVRVFNEQHESDESETISFQTPEGVPGPVASFDGFPMGSSGIYLMWRKPLEPNGRLTGYHISYEEVRGTTLSSAVERSPINDPLETRAKLANLRPNTKYRITIKAATEKGKGEPYFIEVSTADDNYAAKPDVPDFIWSLQPEQDGLASVRVTWLPNTNRPGSAFQVHYRLKGSSDQWEQTQKNFEDDTQIVKGLQPGRVYEMRVVSLDGDYKTYSKTEEVITSDVAIHPGSPDDVANASWFIGMMCAIALLLLLLMIVCLVKRNRGGKYSVHEKELARGRDLDGYPEEGGFNEYTKPAGPRRTGSRTSLQSSRGGGSESDSLAEYGDGEAGEFGEDGSFIGQYGVKKGRKSTRTQLPPAHDPNAPSALATFV</sequence>
<dbReference type="FunFam" id="2.60.40.10:FF:000052">
    <property type="entry name" value="Contactin 1"/>
    <property type="match status" value="1"/>
</dbReference>
<dbReference type="FunFam" id="2.60.40.10:FF:001687">
    <property type="entry name" value="Neuroglian, isoform E"/>
    <property type="match status" value="1"/>
</dbReference>
<feature type="compositionally biased region" description="Polar residues" evidence="13">
    <location>
        <begin position="717"/>
        <end position="728"/>
    </location>
</feature>
<feature type="region of interest" description="Disordered" evidence="13">
    <location>
        <begin position="1195"/>
        <end position="1286"/>
    </location>
</feature>
<dbReference type="InterPro" id="IPR003961">
    <property type="entry name" value="FN3_dom"/>
</dbReference>
<dbReference type="GO" id="GO:0030424">
    <property type="term" value="C:axon"/>
    <property type="evidence" value="ECO:0007669"/>
    <property type="project" value="TreeGrafter"/>
</dbReference>
<evidence type="ECO:0000259" key="16">
    <source>
        <dbReference type="PROSITE" id="PS50853"/>
    </source>
</evidence>
<evidence type="ECO:0000256" key="10">
    <source>
        <dbReference type="ARBA" id="ARBA00023157"/>
    </source>
</evidence>
<accession>A0A1V9XL73</accession>
<feature type="domain" description="Fibronectin type-III" evidence="16">
    <location>
        <begin position="939"/>
        <end position="1039"/>
    </location>
</feature>
<dbReference type="PANTHER" id="PTHR44170:SF6">
    <property type="entry name" value="CONTACTIN"/>
    <property type="match status" value="1"/>
</dbReference>
<evidence type="ECO:0000256" key="14">
    <source>
        <dbReference type="SAM" id="Phobius"/>
    </source>
</evidence>
<dbReference type="PANTHER" id="PTHR44170">
    <property type="entry name" value="PROTEIN SIDEKICK"/>
    <property type="match status" value="1"/>
</dbReference>
<feature type="transmembrane region" description="Helical" evidence="14">
    <location>
        <begin position="1154"/>
        <end position="1175"/>
    </location>
</feature>
<keyword evidence="6" id="KW-0677">Repeat</keyword>
<dbReference type="InterPro" id="IPR003598">
    <property type="entry name" value="Ig_sub2"/>
</dbReference>
<dbReference type="OrthoDB" id="6244967at2759"/>
<feature type="domain" description="Ig-like" evidence="15">
    <location>
        <begin position="254"/>
        <end position="344"/>
    </location>
</feature>
<dbReference type="InterPro" id="IPR013098">
    <property type="entry name" value="Ig_I-set"/>
</dbReference>
<keyword evidence="8 14" id="KW-1133">Transmembrane helix</keyword>
<feature type="domain" description="Fibronectin type-III" evidence="16">
    <location>
        <begin position="731"/>
        <end position="839"/>
    </location>
</feature>
<proteinExistence type="predicted"/>
<evidence type="ECO:0000256" key="12">
    <source>
        <dbReference type="ARBA" id="ARBA00023319"/>
    </source>
</evidence>
<reference evidence="17 18" key="1">
    <citation type="journal article" date="2017" name="Gigascience">
        <title>Draft genome of the honey bee ectoparasitic mite, Tropilaelaps mercedesae, is shaped by the parasitic life history.</title>
        <authorList>
            <person name="Dong X."/>
            <person name="Armstrong S.D."/>
            <person name="Xia D."/>
            <person name="Makepeace B.L."/>
            <person name="Darby A.C."/>
            <person name="Kadowaki T."/>
        </authorList>
    </citation>
    <scope>NUCLEOTIDE SEQUENCE [LARGE SCALE GENOMIC DNA]</scope>
    <source>
        <strain evidence="17">Wuxi-XJTLU</strain>
    </source>
</reference>
<evidence type="ECO:0000256" key="11">
    <source>
        <dbReference type="ARBA" id="ARBA00023180"/>
    </source>
</evidence>
<evidence type="ECO:0000256" key="7">
    <source>
        <dbReference type="ARBA" id="ARBA00022889"/>
    </source>
</evidence>
<evidence type="ECO:0000313" key="17">
    <source>
        <dbReference type="EMBL" id="OQR74257.1"/>
    </source>
</evidence>
<feature type="compositionally biased region" description="Basic and acidic residues" evidence="13">
    <location>
        <begin position="730"/>
        <end position="739"/>
    </location>
</feature>
<evidence type="ECO:0000256" key="9">
    <source>
        <dbReference type="ARBA" id="ARBA00023136"/>
    </source>
</evidence>
<keyword evidence="7" id="KW-0130">Cell adhesion</keyword>
<dbReference type="GO" id="GO:0007420">
    <property type="term" value="P:brain development"/>
    <property type="evidence" value="ECO:0007669"/>
    <property type="project" value="TreeGrafter"/>
</dbReference>
<feature type="domain" description="Fibronectin type-III" evidence="16">
    <location>
        <begin position="1046"/>
        <end position="1139"/>
    </location>
</feature>
<dbReference type="Pfam" id="PF07679">
    <property type="entry name" value="I-set"/>
    <property type="match status" value="2"/>
</dbReference>
<dbReference type="STRING" id="418985.A0A1V9XL73"/>
<keyword evidence="12" id="KW-0393">Immunoglobulin domain</keyword>
<protein>
    <submittedName>
        <fullName evidence="17">Neuroglian-like</fullName>
    </submittedName>
</protein>
<dbReference type="FunFam" id="2.60.40.10:FF:000078">
    <property type="entry name" value="Neuronal cell adhesion molecule"/>
    <property type="match status" value="1"/>
</dbReference>
<dbReference type="InParanoid" id="A0A1V9XL73"/>
<dbReference type="InterPro" id="IPR036116">
    <property type="entry name" value="FN3_sf"/>
</dbReference>
<evidence type="ECO:0000256" key="1">
    <source>
        <dbReference type="ARBA" id="ARBA00004236"/>
    </source>
</evidence>
<dbReference type="EMBL" id="MNPL01008393">
    <property type="protein sequence ID" value="OQR74257.1"/>
    <property type="molecule type" value="Genomic_DNA"/>
</dbReference>
<evidence type="ECO:0000256" key="6">
    <source>
        <dbReference type="ARBA" id="ARBA00022737"/>
    </source>
</evidence>
<evidence type="ECO:0000256" key="2">
    <source>
        <dbReference type="ARBA" id="ARBA00004479"/>
    </source>
</evidence>
<dbReference type="PROSITE" id="PS50853">
    <property type="entry name" value="FN3"/>
    <property type="match status" value="5"/>
</dbReference>
<dbReference type="SMART" id="SM00408">
    <property type="entry name" value="IGc2"/>
    <property type="match status" value="6"/>
</dbReference>
<feature type="domain" description="Ig-like" evidence="15">
    <location>
        <begin position="442"/>
        <end position="534"/>
    </location>
</feature>
<keyword evidence="9 14" id="KW-0472">Membrane</keyword>
<feature type="domain" description="Ig-like" evidence="15">
    <location>
        <begin position="41"/>
        <end position="133"/>
    </location>
</feature>
<feature type="domain" description="Ig-like" evidence="15">
    <location>
        <begin position="141"/>
        <end position="235"/>
    </location>
</feature>
<feature type="compositionally biased region" description="Acidic residues" evidence="13">
    <location>
        <begin position="1240"/>
        <end position="1249"/>
    </location>
</feature>
<keyword evidence="11" id="KW-0325">Glycoprotein</keyword>
<dbReference type="Proteomes" id="UP000192247">
    <property type="component" value="Unassembled WGS sequence"/>
</dbReference>
<dbReference type="InterPro" id="IPR026966">
    <property type="entry name" value="Neurofascin/L1/NrCAM_C"/>
</dbReference>
<name>A0A1V9XL73_9ACAR</name>
<evidence type="ECO:0000256" key="3">
    <source>
        <dbReference type="ARBA" id="ARBA00022475"/>
    </source>
</evidence>
<feature type="domain" description="Fibronectin type-III" evidence="16">
    <location>
        <begin position="841"/>
        <end position="938"/>
    </location>
</feature>
<dbReference type="FunFam" id="2.60.40.10:FF:000032">
    <property type="entry name" value="palladin isoform X1"/>
    <property type="match status" value="1"/>
</dbReference>
<dbReference type="FunFam" id="2.60.40.10:FF:000005">
    <property type="entry name" value="Neuronal cell adhesion molecule"/>
    <property type="match status" value="1"/>
</dbReference>
<keyword evidence="10" id="KW-1015">Disulfide bond</keyword>
<dbReference type="SMART" id="SM00060">
    <property type="entry name" value="FN3"/>
    <property type="match status" value="5"/>
</dbReference>
<dbReference type="FunFam" id="2.60.40.10:FF:001718">
    <property type="entry name" value="Neuroglian, isoform D"/>
    <property type="match status" value="1"/>
</dbReference>
<comment type="subcellular location">
    <subcellularLocation>
        <location evidence="1">Cell membrane</location>
    </subcellularLocation>
    <subcellularLocation>
        <location evidence="2">Membrane</location>
        <topology evidence="2">Single-pass type I membrane protein</topology>
    </subcellularLocation>
</comment>
<dbReference type="Pfam" id="PF13927">
    <property type="entry name" value="Ig_3"/>
    <property type="match status" value="3"/>
</dbReference>
<dbReference type="Gene3D" id="2.60.40.10">
    <property type="entry name" value="Immunoglobulins"/>
    <property type="match status" value="11"/>
</dbReference>
<feature type="domain" description="Fibronectin type-III" evidence="16">
    <location>
        <begin position="632"/>
        <end position="729"/>
    </location>
</feature>
<feature type="domain" description="Ig-like" evidence="15">
    <location>
        <begin position="349"/>
        <end position="424"/>
    </location>
</feature>
<keyword evidence="3" id="KW-1003">Cell membrane</keyword>
<dbReference type="FunFam" id="2.60.40.10:FF:000035">
    <property type="entry name" value="Contactin 1"/>
    <property type="match status" value="1"/>
</dbReference>
<dbReference type="GO" id="GO:0005886">
    <property type="term" value="C:plasma membrane"/>
    <property type="evidence" value="ECO:0007669"/>
    <property type="project" value="UniProtKB-SubCell"/>
</dbReference>
<keyword evidence="4 14" id="KW-0812">Transmembrane</keyword>
<dbReference type="SUPFAM" id="SSF49265">
    <property type="entry name" value="Fibronectin type III"/>
    <property type="match status" value="3"/>
</dbReference>
<dbReference type="Pfam" id="PF00041">
    <property type="entry name" value="fn3"/>
    <property type="match status" value="4"/>
</dbReference>
<evidence type="ECO:0000256" key="5">
    <source>
        <dbReference type="ARBA" id="ARBA00022729"/>
    </source>
</evidence>
<feature type="region of interest" description="Disordered" evidence="13">
    <location>
        <begin position="245"/>
        <end position="268"/>
    </location>
</feature>
<dbReference type="CDD" id="cd00063">
    <property type="entry name" value="FN3"/>
    <property type="match status" value="5"/>
</dbReference>
<gene>
    <name evidence="17" type="ORF">BIW11_09194</name>
</gene>